<reference evidence="1" key="1">
    <citation type="submission" date="2021-06" db="EMBL/GenBank/DDBJ databases">
        <title>Parelaphostrongylus tenuis whole genome reference sequence.</title>
        <authorList>
            <person name="Garwood T.J."/>
            <person name="Larsen P.A."/>
            <person name="Fountain-Jones N.M."/>
            <person name="Garbe J.R."/>
            <person name="Macchietto M.G."/>
            <person name="Kania S.A."/>
            <person name="Gerhold R.W."/>
            <person name="Richards J.E."/>
            <person name="Wolf T.M."/>
        </authorList>
    </citation>
    <scope>NUCLEOTIDE SEQUENCE</scope>
    <source>
        <strain evidence="1">MNPRO001-30</strain>
        <tissue evidence="1">Meninges</tissue>
    </source>
</reference>
<dbReference type="Proteomes" id="UP001196413">
    <property type="component" value="Unassembled WGS sequence"/>
</dbReference>
<gene>
    <name evidence="1" type="ORF">KIN20_011543</name>
</gene>
<keyword evidence="2" id="KW-1185">Reference proteome</keyword>
<evidence type="ECO:0000313" key="1">
    <source>
        <dbReference type="EMBL" id="KAJ1354561.1"/>
    </source>
</evidence>
<comment type="caution">
    <text evidence="1">The sequence shown here is derived from an EMBL/GenBank/DDBJ whole genome shotgun (WGS) entry which is preliminary data.</text>
</comment>
<dbReference type="EMBL" id="JAHQIW010002123">
    <property type="protein sequence ID" value="KAJ1354561.1"/>
    <property type="molecule type" value="Genomic_DNA"/>
</dbReference>
<proteinExistence type="predicted"/>
<dbReference type="AlphaFoldDB" id="A0AAD5MS78"/>
<protein>
    <submittedName>
        <fullName evidence="1">Uncharacterized protein</fullName>
    </submittedName>
</protein>
<evidence type="ECO:0000313" key="2">
    <source>
        <dbReference type="Proteomes" id="UP001196413"/>
    </source>
</evidence>
<name>A0AAD5MS78_PARTN</name>
<organism evidence="1 2">
    <name type="scientific">Parelaphostrongylus tenuis</name>
    <name type="common">Meningeal worm</name>
    <dbReference type="NCBI Taxonomy" id="148309"/>
    <lineage>
        <taxon>Eukaryota</taxon>
        <taxon>Metazoa</taxon>
        <taxon>Ecdysozoa</taxon>
        <taxon>Nematoda</taxon>
        <taxon>Chromadorea</taxon>
        <taxon>Rhabditida</taxon>
        <taxon>Rhabditina</taxon>
        <taxon>Rhabditomorpha</taxon>
        <taxon>Strongyloidea</taxon>
        <taxon>Metastrongylidae</taxon>
        <taxon>Parelaphostrongylus</taxon>
    </lineage>
</organism>
<accession>A0AAD5MS78</accession>
<sequence length="183" mass="21559">MAIALDLRLQMIASTPNEQFSFQRMTVEYSICRPLKGKYRFILPVFERHHYRQIVQEAIHDSTDYTNVPIRFYNGHLDFCQSYILTIGRLHYHCTNDRINMCSVRKFPNNLQYVDYHVLYFIHCLSEENQNEQHKYETDLSLVDCHQFNNGVGSISTTLTGIIVTIFDKELSSTNVYLLLDFS</sequence>